<evidence type="ECO:0000313" key="15">
    <source>
        <dbReference type="Proteomes" id="UP001107558"/>
    </source>
</evidence>
<feature type="transmembrane region" description="Helical" evidence="13">
    <location>
        <begin position="424"/>
        <end position="450"/>
    </location>
</feature>
<dbReference type="PANTHER" id="PTHR11690:SF247">
    <property type="entry name" value="PICKPOCKET 23, ISOFORM C"/>
    <property type="match status" value="1"/>
</dbReference>
<evidence type="ECO:0000256" key="5">
    <source>
        <dbReference type="ARBA" id="ARBA00022692"/>
    </source>
</evidence>
<keyword evidence="10 12" id="KW-0739">Sodium transport</keyword>
<evidence type="ECO:0000256" key="10">
    <source>
        <dbReference type="ARBA" id="ARBA00023201"/>
    </source>
</evidence>
<evidence type="ECO:0000313" key="14">
    <source>
        <dbReference type="EMBL" id="KAG5682788.1"/>
    </source>
</evidence>
<reference evidence="14" key="1">
    <citation type="submission" date="2021-03" db="EMBL/GenBank/DDBJ databases">
        <title>Chromosome level genome of the anhydrobiotic midge Polypedilum vanderplanki.</title>
        <authorList>
            <person name="Yoshida Y."/>
            <person name="Kikawada T."/>
            <person name="Gusev O."/>
        </authorList>
    </citation>
    <scope>NUCLEOTIDE SEQUENCE</scope>
    <source>
        <strain evidence="14">NIAS01</strain>
        <tissue evidence="14">Whole body or cell culture</tissue>
    </source>
</reference>
<proteinExistence type="inferred from homology"/>
<keyword evidence="15" id="KW-1185">Reference proteome</keyword>
<sequence length="638" mass="73713">MRRKASFNRIMKTNFKYQTKEFFSNSTLHGVSYIAEEGRPFLENFIWFCFVAIGAVAAFVIIASLWEKFQTNPTITGLDTDSHEQKLNFPTVIICPLEPYNETALNNTAYGHIGSHSENSTVNIPMIKALMKLSYENIDEASQLAANIPNSMVKNWNEKGTLREWVFSIADNCESVIESCKFKGSILAPCCDKFKPIYSERGFCHSFNARHYGTNISEVKSKSFNTIAETDTSWALEMRLKKQSKVYMHSIDEVFSYDFRHQFTWEYSQSIDILISMKETYTTKDVEELSIAQRKCIFPDSSDYKITYYNNDKYSLSACMKECRMKIAIDKCKCIPPFYAPVNMGNYKHCELKDLSCLSRYAGNITNIMKCSKCELSCFNIVYDIEKISLTVKNNSAEARINIEFLTWPIIRYKREILFGYVDLLVSFGGIAGLFLGFSLLSGIELFYYFTVRACCMMYKNREKLYEMREEEDSRPPTNYDMSLRTKFKSLKQQNMTDIQMVLPVASAYNRSSYSSSVSNDRFIVNERPLAIPSMNIKTRQDSNIIQPAIVKIFKINKHLLNNRVKRSMNELQSNYGDKQASSSTQAVIPTTKFQRFSNATHTTKIKPLDANYKRQRLRIFDEEGKDEINLVYHGYLP</sequence>
<keyword evidence="5 12" id="KW-0812">Transmembrane</keyword>
<keyword evidence="9 13" id="KW-0472">Membrane</keyword>
<dbReference type="Gene3D" id="2.60.470.10">
    <property type="entry name" value="Acid-sensing ion channels like domains"/>
    <property type="match status" value="1"/>
</dbReference>
<evidence type="ECO:0000256" key="11">
    <source>
        <dbReference type="ARBA" id="ARBA00023303"/>
    </source>
</evidence>
<evidence type="ECO:0000256" key="13">
    <source>
        <dbReference type="SAM" id="Phobius"/>
    </source>
</evidence>
<evidence type="ECO:0000256" key="2">
    <source>
        <dbReference type="ARBA" id="ARBA00007193"/>
    </source>
</evidence>
<name>A0A9J6CLE5_POLVA</name>
<keyword evidence="6 13" id="KW-1133">Transmembrane helix</keyword>
<keyword evidence="7" id="KW-0915">Sodium</keyword>
<comment type="subcellular location">
    <subcellularLocation>
        <location evidence="1">Membrane</location>
        <topology evidence="1">Multi-pass membrane protein</topology>
    </subcellularLocation>
</comment>
<evidence type="ECO:0000256" key="12">
    <source>
        <dbReference type="RuleBase" id="RU000679"/>
    </source>
</evidence>
<gene>
    <name evidence="14" type="ORF">PVAND_012119</name>
</gene>
<dbReference type="AlphaFoldDB" id="A0A9J6CLE5"/>
<evidence type="ECO:0000256" key="6">
    <source>
        <dbReference type="ARBA" id="ARBA00022989"/>
    </source>
</evidence>
<evidence type="ECO:0000256" key="8">
    <source>
        <dbReference type="ARBA" id="ARBA00023065"/>
    </source>
</evidence>
<evidence type="ECO:0000256" key="1">
    <source>
        <dbReference type="ARBA" id="ARBA00004141"/>
    </source>
</evidence>
<organism evidence="14 15">
    <name type="scientific">Polypedilum vanderplanki</name>
    <name type="common">Sleeping chironomid midge</name>
    <dbReference type="NCBI Taxonomy" id="319348"/>
    <lineage>
        <taxon>Eukaryota</taxon>
        <taxon>Metazoa</taxon>
        <taxon>Ecdysozoa</taxon>
        <taxon>Arthropoda</taxon>
        <taxon>Hexapoda</taxon>
        <taxon>Insecta</taxon>
        <taxon>Pterygota</taxon>
        <taxon>Neoptera</taxon>
        <taxon>Endopterygota</taxon>
        <taxon>Diptera</taxon>
        <taxon>Nematocera</taxon>
        <taxon>Chironomoidea</taxon>
        <taxon>Chironomidae</taxon>
        <taxon>Chironominae</taxon>
        <taxon>Polypedilum</taxon>
        <taxon>Polypedilum</taxon>
    </lineage>
</organism>
<dbReference type="Pfam" id="PF00858">
    <property type="entry name" value="ASC"/>
    <property type="match status" value="1"/>
</dbReference>
<protein>
    <submittedName>
        <fullName evidence="14">Uncharacterized protein</fullName>
    </submittedName>
</protein>
<evidence type="ECO:0000256" key="3">
    <source>
        <dbReference type="ARBA" id="ARBA00022448"/>
    </source>
</evidence>
<evidence type="ECO:0000256" key="4">
    <source>
        <dbReference type="ARBA" id="ARBA00022461"/>
    </source>
</evidence>
<keyword evidence="11 12" id="KW-0407">Ion channel</keyword>
<keyword evidence="4 12" id="KW-0894">Sodium channel</keyword>
<dbReference type="EMBL" id="JADBJN010000001">
    <property type="protein sequence ID" value="KAG5682788.1"/>
    <property type="molecule type" value="Genomic_DNA"/>
</dbReference>
<dbReference type="Proteomes" id="UP001107558">
    <property type="component" value="Chromosome 1"/>
</dbReference>
<dbReference type="PANTHER" id="PTHR11690">
    <property type="entry name" value="AMILORIDE-SENSITIVE SODIUM CHANNEL-RELATED"/>
    <property type="match status" value="1"/>
</dbReference>
<dbReference type="Gene3D" id="1.10.287.770">
    <property type="entry name" value="YojJ-like"/>
    <property type="match status" value="1"/>
</dbReference>
<dbReference type="GO" id="GO:0005886">
    <property type="term" value="C:plasma membrane"/>
    <property type="evidence" value="ECO:0007669"/>
    <property type="project" value="TreeGrafter"/>
</dbReference>
<feature type="transmembrane region" description="Helical" evidence="13">
    <location>
        <begin position="45"/>
        <end position="66"/>
    </location>
</feature>
<keyword evidence="3 12" id="KW-0813">Transport</keyword>
<dbReference type="PRINTS" id="PR01078">
    <property type="entry name" value="AMINACHANNEL"/>
</dbReference>
<evidence type="ECO:0000256" key="7">
    <source>
        <dbReference type="ARBA" id="ARBA00023053"/>
    </source>
</evidence>
<keyword evidence="8 12" id="KW-0406">Ion transport</keyword>
<dbReference type="InterPro" id="IPR001873">
    <property type="entry name" value="ENaC"/>
</dbReference>
<dbReference type="OrthoDB" id="6238402at2759"/>
<dbReference type="GO" id="GO:0015280">
    <property type="term" value="F:ligand-gated sodium channel activity"/>
    <property type="evidence" value="ECO:0007669"/>
    <property type="project" value="TreeGrafter"/>
</dbReference>
<accession>A0A9J6CLE5</accession>
<evidence type="ECO:0000256" key="9">
    <source>
        <dbReference type="ARBA" id="ARBA00023136"/>
    </source>
</evidence>
<comment type="caution">
    <text evidence="14">The sequence shown here is derived from an EMBL/GenBank/DDBJ whole genome shotgun (WGS) entry which is preliminary data.</text>
</comment>
<comment type="similarity">
    <text evidence="2 12">Belongs to the amiloride-sensitive sodium channel (TC 1.A.6) family.</text>
</comment>